<dbReference type="InterPro" id="IPR036770">
    <property type="entry name" value="Ankyrin_rpt-contain_sf"/>
</dbReference>
<feature type="region of interest" description="Disordered" evidence="12">
    <location>
        <begin position="971"/>
        <end position="1054"/>
    </location>
</feature>
<evidence type="ECO:0000256" key="11">
    <source>
        <dbReference type="PROSITE-ProRule" id="PRU00175"/>
    </source>
</evidence>
<feature type="compositionally biased region" description="Pro residues" evidence="12">
    <location>
        <begin position="300"/>
        <end position="310"/>
    </location>
</feature>
<dbReference type="CDD" id="cd20346">
    <property type="entry name" value="BRcat_RBR_ANKIB1"/>
    <property type="match status" value="1"/>
</dbReference>
<dbReference type="PROSITE" id="PS50330">
    <property type="entry name" value="UIM"/>
    <property type="match status" value="1"/>
</dbReference>
<keyword evidence="5" id="KW-0479">Metal-binding</keyword>
<dbReference type="InterPro" id="IPR003903">
    <property type="entry name" value="UIM_dom"/>
</dbReference>
<evidence type="ECO:0000256" key="4">
    <source>
        <dbReference type="ARBA" id="ARBA00022679"/>
    </source>
</evidence>
<dbReference type="SMART" id="SM00184">
    <property type="entry name" value="RING"/>
    <property type="match status" value="3"/>
</dbReference>
<dbReference type="FunFam" id="1.20.120.1750:FF:000003">
    <property type="entry name" value="RBR-type E3 ubiquitin transferase"/>
    <property type="match status" value="1"/>
</dbReference>
<proteinExistence type="inferred from homology"/>
<dbReference type="RefSeq" id="XP_032806892.1">
    <property type="nucleotide sequence ID" value="XM_032951001.1"/>
</dbReference>
<feature type="compositionally biased region" description="Low complexity" evidence="12">
    <location>
        <begin position="792"/>
        <end position="805"/>
    </location>
</feature>
<dbReference type="Gene3D" id="3.30.40.10">
    <property type="entry name" value="Zinc/RING finger domain, C3HC4 (zinc finger)"/>
    <property type="match status" value="1"/>
</dbReference>
<dbReference type="Pfam" id="PF22191">
    <property type="entry name" value="IBR_1"/>
    <property type="match status" value="1"/>
</dbReference>
<dbReference type="PANTHER" id="PTHR11685">
    <property type="entry name" value="RBR FAMILY RING FINGER AND IBR DOMAIN-CONTAINING"/>
    <property type="match status" value="1"/>
</dbReference>
<keyword evidence="8" id="KW-0833">Ubl conjugation pathway</keyword>
<keyword evidence="15" id="KW-1185">Reference proteome</keyword>
<evidence type="ECO:0000256" key="2">
    <source>
        <dbReference type="ARBA" id="ARBA00005884"/>
    </source>
</evidence>
<evidence type="ECO:0000256" key="7">
    <source>
        <dbReference type="ARBA" id="ARBA00022771"/>
    </source>
</evidence>
<sequence>MGSASTKFRKALQAGDEGLALQLYYTNVPLAQQLDPNASYGEAYDNNTAMHYATRHAMPRLLSVFLREKEGNPNKRNGLEETALHCACTPLAVLIVPPSGQQEERRLLCLRMLLDWQGPLLGPQQRERAKVDARDHHGNTPLHYAACSGMKRCVELLVVRGASLFVENEDGATPCDRAEINRHYEVALHLESRMVLAQDYPDGDGDEPQEPLASGCREPFEGLRAQELRELKDLLIVETADMLQVPLFTAEALLRSHGWDRERLLEAWMLNSDECCQRSGVQPPPPPPTGQNSWGTIPDSRPPLRSPITPPGDLRHGLSTCEICLGRMPESDPVDVPCGHLFCKKCWEEYLNMKIQEGKAHSILCPAYDCYSLVPIETIEVLVCREMARRYLQFDIKAFVDTNPSIRWCPVPRCEQAVRLALPGAAGGSAARAHTPTAVDCGSGHTFCWECLGEAHEPCDCGTWKQWLQKIVDMKPEELSGVSVAAEDAANCLWLISNSKPCPSCKSPIQKNDGCNHMQCTKCKHDFCWICLEEWKKHSSSTGGYYRCTRYEVIQAVEDSSRDVANEAEKKHKKFQELDRFMHYYSRFKNHEHSYKLELPLLQTARAKMEILRSALENMEGVDTSFIEHAVQELLKTRRVLRGSYGYGYFLEPHSTQKDIFELMQMDLEMLTEDLAQKVNRPYLRTPRQKIVRAARLAQQKRQEFLASVARGVAPPDSPPSSRRLVGRPWEWEFLGFSSPEEYEEVLERRRRRSRRGDPRSSHSHLTDPGLREESSTDSPLSGRRARRMESSRSFSHVSSLSLPEYSPPSLPRLRRSHVPGFLEEEDADMLLAIQLSLQELEPARPPAPPGLSPSASPGPSDGTDTWPDGGARLSSSFPLTSMPWPQTTASTPSHVWTEIKAAAASAEAAAVRDDYSLEFGSAEGSLGGSATVAEDLAAGGGSDLLDNLLAWFHDTHSQHLASIPTLGAAAGELSPGSPESQALPRAAARAEQQPHGAAAATAAAREGPEVGREEPYADEWEYSASLQLGGDGSDAEARLAPARTSSPSNDPDLALILLRLQDQKNK</sequence>
<dbReference type="RefSeq" id="XP_032806891.1">
    <property type="nucleotide sequence ID" value="XM_032951000.1"/>
</dbReference>
<evidence type="ECO:0000256" key="9">
    <source>
        <dbReference type="ARBA" id="ARBA00022833"/>
    </source>
</evidence>
<keyword evidence="6" id="KW-0677">Repeat</keyword>
<dbReference type="CTD" id="54467"/>
<evidence type="ECO:0000259" key="14">
    <source>
        <dbReference type="PROSITE" id="PS51873"/>
    </source>
</evidence>
<evidence type="ECO:0000313" key="17">
    <source>
        <dbReference type="RefSeq" id="XP_032806892.1"/>
    </source>
</evidence>
<dbReference type="InterPro" id="IPR044066">
    <property type="entry name" value="TRIAD_supradom"/>
</dbReference>
<evidence type="ECO:0000313" key="18">
    <source>
        <dbReference type="RefSeq" id="XP_032806893.1"/>
    </source>
</evidence>
<dbReference type="FunFam" id="3.30.40.10:FF:000019">
    <property type="entry name" value="RBR-type E3 ubiquitin transferase"/>
    <property type="match status" value="1"/>
</dbReference>
<dbReference type="SUPFAM" id="SSF57850">
    <property type="entry name" value="RING/U-box"/>
    <property type="match status" value="3"/>
</dbReference>
<keyword evidence="10" id="KW-0040">ANK repeat</keyword>
<dbReference type="SUPFAM" id="SSF48403">
    <property type="entry name" value="Ankyrin repeat"/>
    <property type="match status" value="1"/>
</dbReference>
<dbReference type="InterPro" id="IPR031127">
    <property type="entry name" value="E3_UB_ligase_RBR"/>
</dbReference>
<dbReference type="GO" id="GO:0061630">
    <property type="term" value="F:ubiquitin protein ligase activity"/>
    <property type="evidence" value="ECO:0007669"/>
    <property type="project" value="UniProtKB-EC"/>
</dbReference>
<dbReference type="RefSeq" id="XP_032806894.1">
    <property type="nucleotide sequence ID" value="XM_032951003.1"/>
</dbReference>
<dbReference type="RefSeq" id="XP_032806893.1">
    <property type="nucleotide sequence ID" value="XM_032951002.1"/>
</dbReference>
<dbReference type="InterPro" id="IPR001841">
    <property type="entry name" value="Znf_RING"/>
</dbReference>
<evidence type="ECO:0000313" key="16">
    <source>
        <dbReference type="RefSeq" id="XP_032806891.1"/>
    </source>
</evidence>
<dbReference type="Pfam" id="PF13445">
    <property type="entry name" value="zf-RING_UBOX"/>
    <property type="match status" value="1"/>
</dbReference>
<gene>
    <name evidence="16 17 18 19 20" type="primary">ANKIB1</name>
</gene>
<feature type="compositionally biased region" description="Low complexity" evidence="12">
    <location>
        <begin position="987"/>
        <end position="1006"/>
    </location>
</feature>
<evidence type="ECO:0000256" key="3">
    <source>
        <dbReference type="ARBA" id="ARBA00012251"/>
    </source>
</evidence>
<accession>A0AAJ7SWF7</accession>
<dbReference type="InterPro" id="IPR027370">
    <property type="entry name" value="Znf-RING_euk"/>
</dbReference>
<dbReference type="InterPro" id="IPR013083">
    <property type="entry name" value="Znf_RING/FYVE/PHD"/>
</dbReference>
<dbReference type="SMART" id="SM00647">
    <property type="entry name" value="IBR"/>
    <property type="match status" value="2"/>
</dbReference>
<reference evidence="16 17" key="1">
    <citation type="submission" date="2025-04" db="UniProtKB">
        <authorList>
            <consortium name="RefSeq"/>
        </authorList>
    </citation>
    <scope>IDENTIFICATION</scope>
    <source>
        <tissue evidence="16 17">Sperm</tissue>
    </source>
</reference>
<comment type="similarity">
    <text evidence="2">Belongs to the RBR family. Ariadne subfamily.</text>
</comment>
<feature type="compositionally biased region" description="Low complexity" evidence="12">
    <location>
        <begin position="853"/>
        <end position="863"/>
    </location>
</feature>
<keyword evidence="4" id="KW-0808">Transferase</keyword>
<evidence type="ECO:0000256" key="12">
    <source>
        <dbReference type="SAM" id="MobiDB-lite"/>
    </source>
</evidence>
<dbReference type="RefSeq" id="XP_032806895.1">
    <property type="nucleotide sequence ID" value="XM_032951004.1"/>
</dbReference>
<feature type="repeat" description="ANK" evidence="10">
    <location>
        <begin position="137"/>
        <end position="169"/>
    </location>
</feature>
<dbReference type="PROSITE" id="PS00518">
    <property type="entry name" value="ZF_RING_1"/>
    <property type="match status" value="1"/>
</dbReference>
<dbReference type="Gene3D" id="1.25.40.20">
    <property type="entry name" value="Ankyrin repeat-containing domain"/>
    <property type="match status" value="1"/>
</dbReference>
<dbReference type="KEGG" id="pmrn:116940796"/>
<evidence type="ECO:0000259" key="13">
    <source>
        <dbReference type="PROSITE" id="PS50089"/>
    </source>
</evidence>
<dbReference type="GO" id="GO:0008270">
    <property type="term" value="F:zinc ion binding"/>
    <property type="evidence" value="ECO:0007669"/>
    <property type="project" value="UniProtKB-KW"/>
</dbReference>
<feature type="domain" description="RING-type" evidence="14">
    <location>
        <begin position="317"/>
        <end position="552"/>
    </location>
</feature>
<dbReference type="InterPro" id="IPR047564">
    <property type="entry name" value="Rcat_RBR_ANKIB1"/>
</dbReference>
<keyword evidence="9" id="KW-0862">Zinc</keyword>
<feature type="region of interest" description="Disordered" evidence="12">
    <location>
        <begin position="842"/>
        <end position="891"/>
    </location>
</feature>
<dbReference type="AlphaFoldDB" id="A0AAJ7SWF7"/>
<protein>
    <recommendedName>
        <fullName evidence="3">RBR-type E3 ubiquitin transferase</fullName>
        <ecNumber evidence="3">2.3.2.31</ecNumber>
    </recommendedName>
</protein>
<feature type="domain" description="RING-type" evidence="13">
    <location>
        <begin position="321"/>
        <end position="366"/>
    </location>
</feature>
<dbReference type="GeneID" id="116940796"/>
<feature type="region of interest" description="Disordered" evidence="12">
    <location>
        <begin position="750"/>
        <end position="813"/>
    </location>
</feature>
<dbReference type="PROSITE" id="PS50089">
    <property type="entry name" value="ZF_RING_2"/>
    <property type="match status" value="1"/>
</dbReference>
<dbReference type="Gene3D" id="1.20.120.1750">
    <property type="match status" value="1"/>
</dbReference>
<evidence type="ECO:0000256" key="6">
    <source>
        <dbReference type="ARBA" id="ARBA00022737"/>
    </source>
</evidence>
<evidence type="ECO:0000313" key="20">
    <source>
        <dbReference type="RefSeq" id="XP_032806895.1"/>
    </source>
</evidence>
<dbReference type="Pfam" id="PF01485">
    <property type="entry name" value="IBR"/>
    <property type="match status" value="1"/>
</dbReference>
<dbReference type="PROSITE" id="PS51873">
    <property type="entry name" value="TRIAD"/>
    <property type="match status" value="1"/>
</dbReference>
<dbReference type="PROSITE" id="PS50297">
    <property type="entry name" value="ANK_REP_REGION"/>
    <property type="match status" value="1"/>
</dbReference>
<organism evidence="15 16">
    <name type="scientific">Petromyzon marinus</name>
    <name type="common">Sea lamprey</name>
    <dbReference type="NCBI Taxonomy" id="7757"/>
    <lineage>
        <taxon>Eukaryota</taxon>
        <taxon>Metazoa</taxon>
        <taxon>Chordata</taxon>
        <taxon>Craniata</taxon>
        <taxon>Vertebrata</taxon>
        <taxon>Cyclostomata</taxon>
        <taxon>Hyperoartia</taxon>
        <taxon>Petromyzontiformes</taxon>
        <taxon>Petromyzontidae</taxon>
        <taxon>Petromyzon</taxon>
    </lineage>
</organism>
<dbReference type="InterPro" id="IPR002110">
    <property type="entry name" value="Ankyrin_rpt"/>
</dbReference>
<dbReference type="FunFam" id="1.25.40.20:FF:000040">
    <property type="entry name" value="RBR-type E3 ubiquitin transferase"/>
    <property type="match status" value="1"/>
</dbReference>
<dbReference type="InterPro" id="IPR017907">
    <property type="entry name" value="Znf_RING_CS"/>
</dbReference>
<evidence type="ECO:0000256" key="8">
    <source>
        <dbReference type="ARBA" id="ARBA00022786"/>
    </source>
</evidence>
<dbReference type="Pfam" id="PF12796">
    <property type="entry name" value="Ank_2"/>
    <property type="match status" value="1"/>
</dbReference>
<evidence type="ECO:0000313" key="19">
    <source>
        <dbReference type="RefSeq" id="XP_032806894.1"/>
    </source>
</evidence>
<evidence type="ECO:0000313" key="15">
    <source>
        <dbReference type="Proteomes" id="UP001318040"/>
    </source>
</evidence>
<name>A0AAJ7SWF7_PETMA</name>
<dbReference type="SMART" id="SM00248">
    <property type="entry name" value="ANK"/>
    <property type="match status" value="2"/>
</dbReference>
<dbReference type="CDD" id="cd20361">
    <property type="entry name" value="Rcat_RBR_ANKIB1"/>
    <property type="match status" value="1"/>
</dbReference>
<dbReference type="GO" id="GO:0016567">
    <property type="term" value="P:protein ubiquitination"/>
    <property type="evidence" value="ECO:0007669"/>
    <property type="project" value="InterPro"/>
</dbReference>
<dbReference type="InterPro" id="IPR045840">
    <property type="entry name" value="Ariadne"/>
</dbReference>
<keyword evidence="7 11" id="KW-0863">Zinc-finger</keyword>
<evidence type="ECO:0000256" key="1">
    <source>
        <dbReference type="ARBA" id="ARBA00001798"/>
    </source>
</evidence>
<dbReference type="InterPro" id="IPR002867">
    <property type="entry name" value="IBR_dom"/>
</dbReference>
<feature type="region of interest" description="Disordered" evidence="12">
    <location>
        <begin position="276"/>
        <end position="313"/>
    </location>
</feature>
<dbReference type="PROSITE" id="PS50088">
    <property type="entry name" value="ANK_REPEAT"/>
    <property type="match status" value="1"/>
</dbReference>
<evidence type="ECO:0000256" key="5">
    <source>
        <dbReference type="ARBA" id="ARBA00022723"/>
    </source>
</evidence>
<feature type="compositionally biased region" description="Basic and acidic residues" evidence="12">
    <location>
        <begin position="1007"/>
        <end position="1016"/>
    </location>
</feature>
<dbReference type="Proteomes" id="UP001318040">
    <property type="component" value="Chromosome 10"/>
</dbReference>
<evidence type="ECO:0000256" key="10">
    <source>
        <dbReference type="PROSITE-ProRule" id="PRU00023"/>
    </source>
</evidence>
<dbReference type="EC" id="2.3.2.31" evidence="3"/>
<dbReference type="Pfam" id="PF19422">
    <property type="entry name" value="Ariadne"/>
    <property type="match status" value="1"/>
</dbReference>
<comment type="catalytic activity">
    <reaction evidence="1">
        <text>[E2 ubiquitin-conjugating enzyme]-S-ubiquitinyl-L-cysteine + [acceptor protein]-L-lysine = [E2 ubiquitin-conjugating enzyme]-L-cysteine + [acceptor protein]-N(6)-ubiquitinyl-L-lysine.</text>
        <dbReference type="EC" id="2.3.2.31"/>
    </reaction>
</comment>
<feature type="compositionally biased region" description="Polar residues" evidence="12">
    <location>
        <begin position="874"/>
        <end position="891"/>
    </location>
</feature>